<dbReference type="PANTHER" id="PTHR43233">
    <property type="entry name" value="FAMILY N-ACETYLTRANSFERASE, PUTATIVE (AFU_ORTHOLOGUE AFUA_6G03350)-RELATED"/>
    <property type="match status" value="1"/>
</dbReference>
<gene>
    <name evidence="2" type="ORF">IPN91_16055</name>
</gene>
<dbReference type="InterPro" id="IPR000182">
    <property type="entry name" value="GNAT_dom"/>
</dbReference>
<evidence type="ECO:0000313" key="3">
    <source>
        <dbReference type="Proteomes" id="UP000709959"/>
    </source>
</evidence>
<accession>A0A936F4W8</accession>
<organism evidence="2 3">
    <name type="scientific">Candidatus Geothrix odensensis</name>
    <dbReference type="NCBI Taxonomy" id="2954440"/>
    <lineage>
        <taxon>Bacteria</taxon>
        <taxon>Pseudomonadati</taxon>
        <taxon>Acidobacteriota</taxon>
        <taxon>Holophagae</taxon>
        <taxon>Holophagales</taxon>
        <taxon>Holophagaceae</taxon>
        <taxon>Geothrix</taxon>
    </lineage>
</organism>
<protein>
    <submittedName>
        <fullName evidence="2">GNAT family N-acetyltransferase</fullName>
    </submittedName>
</protein>
<dbReference type="Proteomes" id="UP000709959">
    <property type="component" value="Unassembled WGS sequence"/>
</dbReference>
<dbReference type="AlphaFoldDB" id="A0A936F4W8"/>
<dbReference type="PROSITE" id="PS51186">
    <property type="entry name" value="GNAT"/>
    <property type="match status" value="1"/>
</dbReference>
<dbReference type="InterPro" id="IPR053144">
    <property type="entry name" value="Acetyltransferase_Butenolide"/>
</dbReference>
<comment type="caution">
    <text evidence="2">The sequence shown here is derived from an EMBL/GenBank/DDBJ whole genome shotgun (WGS) entry which is preliminary data.</text>
</comment>
<dbReference type="Pfam" id="PF13508">
    <property type="entry name" value="Acetyltransf_7"/>
    <property type="match status" value="1"/>
</dbReference>
<dbReference type="PANTHER" id="PTHR43233:SF1">
    <property type="entry name" value="FAMILY N-ACETYLTRANSFERASE, PUTATIVE (AFU_ORTHOLOGUE AFUA_6G03350)-RELATED"/>
    <property type="match status" value="1"/>
</dbReference>
<name>A0A936F4W8_9BACT</name>
<reference evidence="2 3" key="1">
    <citation type="submission" date="2020-10" db="EMBL/GenBank/DDBJ databases">
        <title>Connecting structure to function with the recovery of over 1000 high-quality activated sludge metagenome-assembled genomes encoding full-length rRNA genes using long-read sequencing.</title>
        <authorList>
            <person name="Singleton C.M."/>
            <person name="Petriglieri F."/>
            <person name="Kristensen J.M."/>
            <person name="Kirkegaard R.H."/>
            <person name="Michaelsen T.Y."/>
            <person name="Andersen M.H."/>
            <person name="Karst S.M."/>
            <person name="Dueholm M.S."/>
            <person name="Nielsen P.H."/>
            <person name="Albertsen M."/>
        </authorList>
    </citation>
    <scope>NUCLEOTIDE SEQUENCE [LARGE SCALE GENOMIC DNA]</scope>
    <source>
        <strain evidence="2">OdNE_18-Q3-R46-58_MAXAC.008</strain>
    </source>
</reference>
<sequence>MNRDFLVPEPLATPQGTVAFFDETWTVDPRELQIFFQAEEVYWTAYRTVEQWRRLLACSRMLTARLVPEGHMGGRLVGATRLWSDHAYEAKLYDVVVAQDLMNYGVASELVKWALRHPWVGEVHRFVLETRDATEFYPRFGFQPGHEVESFHMRVKTADLHARGLR</sequence>
<dbReference type="InterPro" id="IPR016181">
    <property type="entry name" value="Acyl_CoA_acyltransferase"/>
</dbReference>
<evidence type="ECO:0000313" key="2">
    <source>
        <dbReference type="EMBL" id="MBK8574091.1"/>
    </source>
</evidence>
<dbReference type="EMBL" id="JADKCH010000035">
    <property type="protein sequence ID" value="MBK8574091.1"/>
    <property type="molecule type" value="Genomic_DNA"/>
</dbReference>
<dbReference type="SUPFAM" id="SSF55729">
    <property type="entry name" value="Acyl-CoA N-acyltransferases (Nat)"/>
    <property type="match status" value="1"/>
</dbReference>
<evidence type="ECO:0000259" key="1">
    <source>
        <dbReference type="PROSITE" id="PS51186"/>
    </source>
</evidence>
<proteinExistence type="predicted"/>
<feature type="domain" description="N-acetyltransferase" evidence="1">
    <location>
        <begin position="22"/>
        <end position="166"/>
    </location>
</feature>
<dbReference type="Gene3D" id="3.40.630.30">
    <property type="match status" value="1"/>
</dbReference>
<dbReference type="GO" id="GO:0016747">
    <property type="term" value="F:acyltransferase activity, transferring groups other than amino-acyl groups"/>
    <property type="evidence" value="ECO:0007669"/>
    <property type="project" value="InterPro"/>
</dbReference>